<reference evidence="5" key="1">
    <citation type="submission" date="2024-02" db="EMBL/GenBank/DDBJ databases">
        <authorList>
            <consortium name="ELIXIR-Norway"/>
            <consortium name="Elixir Norway"/>
        </authorList>
    </citation>
    <scope>NUCLEOTIDE SEQUENCE</scope>
</reference>
<evidence type="ECO:0000313" key="6">
    <source>
        <dbReference type="Proteomes" id="UP001497512"/>
    </source>
</evidence>
<feature type="compositionally biased region" description="Basic residues" evidence="3">
    <location>
        <begin position="425"/>
        <end position="443"/>
    </location>
</feature>
<dbReference type="SMART" id="SM00297">
    <property type="entry name" value="BROMO"/>
    <property type="match status" value="1"/>
</dbReference>
<dbReference type="PROSITE" id="PS50014">
    <property type="entry name" value="BROMODOMAIN_2"/>
    <property type="match status" value="1"/>
</dbReference>
<dbReference type="PANTHER" id="PTHR47809">
    <property type="entry name" value="DNA-BINDING BROMODOMAIN-CONTAINING PROTEIN"/>
    <property type="match status" value="1"/>
</dbReference>
<feature type="compositionally biased region" description="Basic and acidic residues" evidence="3">
    <location>
        <begin position="454"/>
        <end position="464"/>
    </location>
</feature>
<evidence type="ECO:0000313" key="5">
    <source>
        <dbReference type="EMBL" id="CAK9207867.1"/>
    </source>
</evidence>
<feature type="compositionally biased region" description="Basic residues" evidence="3">
    <location>
        <begin position="177"/>
        <end position="186"/>
    </location>
</feature>
<feature type="compositionally biased region" description="Basic and acidic residues" evidence="3">
    <location>
        <begin position="162"/>
        <end position="176"/>
    </location>
</feature>
<feature type="compositionally biased region" description="Basic and acidic residues" evidence="3">
    <location>
        <begin position="1"/>
        <end position="22"/>
    </location>
</feature>
<sequence>MEGRRSRSRGVDVRKPEIKAEETPQPTTTIYEEEEEEEEDDDDGTLDGGVGLRNSNGRDHGFLPLLRGENKRKRDPRGGPMRNLKQKKKGAYMENADSSRKTDGHILSTAGDSLIRDEEVVSNLDSGGKDEEDTEEDIIKKGWRGDENKELATAEIAAGDDVASRAKDQQQVEKRRESSRHRVRPSKFRESFPILAGGKVKGGESKVKNDIFSSLEIVLPINATPNNMVPKDHSHRPVHDDEVHEEVHEAAATIKTGKKKDSSKGKSLTPVALNNKQLSTSAAADDSRSLDKSRLKTVLGLLKRVMKMSEAEPFNEPVDPVALGIPDYFTIVEKPMDLGTIRNRLEKGEAYRTVEEVFEDVALVWSNCRMYNAKGDPILEFLSAVEATFSTLCLAAGFLFPSSAPGNGTSSMKTSSEQQRESQNPKKKKKKKVASWLKTKVKRSAPVEQVMAESKAREQKEHAEGLDITEQLKDVENTTTEHVIEQTHATSGAHVEGRDQEMEDLGNNHDKMDSSPGSLQANETADSKHAEGKDIHFPHVNAIGRPRKSNVASTHKMGCLCVICGGTRHKLRGRKKKGRIPIQNKTIFRKKIKIPKAMHIERERERANDLEDVDGGEDFVVENHSEHLFEACPSSDNAQGYYAASYQLPPQRLTPAVHRMTCILFGSSAGSIWNQPHSLGYIPSPPSRKLGLMQAVKSLTLKK</sequence>
<dbReference type="InterPro" id="IPR001487">
    <property type="entry name" value="Bromodomain"/>
</dbReference>
<protein>
    <recommendedName>
        <fullName evidence="4">Bromo domain-containing protein</fullName>
    </recommendedName>
</protein>
<feature type="compositionally biased region" description="Polar residues" evidence="3">
    <location>
        <begin position="406"/>
        <end position="417"/>
    </location>
</feature>
<proteinExistence type="predicted"/>
<evidence type="ECO:0000256" key="2">
    <source>
        <dbReference type="PROSITE-ProRule" id="PRU00035"/>
    </source>
</evidence>
<dbReference type="Gene3D" id="1.20.920.10">
    <property type="entry name" value="Bromodomain-like"/>
    <property type="match status" value="1"/>
</dbReference>
<feature type="region of interest" description="Disordered" evidence="3">
    <location>
        <begin position="406"/>
        <end position="464"/>
    </location>
</feature>
<name>A0ABP0TY74_9BRYO</name>
<feature type="domain" description="Bromo" evidence="4">
    <location>
        <begin position="306"/>
        <end position="379"/>
    </location>
</feature>
<feature type="region of interest" description="Disordered" evidence="3">
    <location>
        <begin position="1"/>
        <end position="186"/>
    </location>
</feature>
<dbReference type="InterPro" id="IPR036427">
    <property type="entry name" value="Bromodomain-like_sf"/>
</dbReference>
<dbReference type="PRINTS" id="PR00503">
    <property type="entry name" value="BROMODOMAIN"/>
</dbReference>
<evidence type="ECO:0000256" key="1">
    <source>
        <dbReference type="ARBA" id="ARBA00023117"/>
    </source>
</evidence>
<evidence type="ECO:0000256" key="3">
    <source>
        <dbReference type="SAM" id="MobiDB-lite"/>
    </source>
</evidence>
<feature type="compositionally biased region" description="Acidic residues" evidence="3">
    <location>
        <begin position="31"/>
        <end position="45"/>
    </location>
</feature>
<feature type="region of interest" description="Disordered" evidence="3">
    <location>
        <begin position="503"/>
        <end position="531"/>
    </location>
</feature>
<accession>A0ABP0TY74</accession>
<evidence type="ECO:0000259" key="4">
    <source>
        <dbReference type="PROSITE" id="PS50014"/>
    </source>
</evidence>
<dbReference type="PROSITE" id="PS00633">
    <property type="entry name" value="BROMODOMAIN_1"/>
    <property type="match status" value="1"/>
</dbReference>
<dbReference type="Pfam" id="PF00439">
    <property type="entry name" value="Bromodomain"/>
    <property type="match status" value="1"/>
</dbReference>
<keyword evidence="6" id="KW-1185">Reference proteome</keyword>
<dbReference type="Proteomes" id="UP001497512">
    <property type="component" value="Chromosome 16"/>
</dbReference>
<dbReference type="InterPro" id="IPR018359">
    <property type="entry name" value="Bromodomain_CS"/>
</dbReference>
<dbReference type="SUPFAM" id="SSF47370">
    <property type="entry name" value="Bromodomain"/>
    <property type="match status" value="1"/>
</dbReference>
<keyword evidence="1 2" id="KW-0103">Bromodomain</keyword>
<dbReference type="EMBL" id="OZ019908">
    <property type="protein sequence ID" value="CAK9207867.1"/>
    <property type="molecule type" value="Genomic_DNA"/>
</dbReference>
<feature type="region of interest" description="Disordered" evidence="3">
    <location>
        <begin position="254"/>
        <end position="273"/>
    </location>
</feature>
<feature type="compositionally biased region" description="Polar residues" evidence="3">
    <location>
        <begin position="515"/>
        <end position="524"/>
    </location>
</feature>
<feature type="compositionally biased region" description="Basic and acidic residues" evidence="3">
    <location>
        <begin position="503"/>
        <end position="513"/>
    </location>
</feature>
<dbReference type="PANTHER" id="PTHR47809:SF2">
    <property type="entry name" value="DNA-BINDING BROMODOMAIN-CONTAINING PROTEIN"/>
    <property type="match status" value="1"/>
</dbReference>
<feature type="compositionally biased region" description="Basic and acidic residues" evidence="3">
    <location>
        <begin position="137"/>
        <end position="152"/>
    </location>
</feature>
<organism evidence="5 6">
    <name type="scientific">Sphagnum troendelagicum</name>
    <dbReference type="NCBI Taxonomy" id="128251"/>
    <lineage>
        <taxon>Eukaryota</taxon>
        <taxon>Viridiplantae</taxon>
        <taxon>Streptophyta</taxon>
        <taxon>Embryophyta</taxon>
        <taxon>Bryophyta</taxon>
        <taxon>Sphagnophytina</taxon>
        <taxon>Sphagnopsida</taxon>
        <taxon>Sphagnales</taxon>
        <taxon>Sphagnaceae</taxon>
        <taxon>Sphagnum</taxon>
    </lineage>
</organism>
<gene>
    <name evidence="5" type="ORF">CSSPTR1EN2_LOCUS9021</name>
</gene>